<dbReference type="Proteomes" id="UP001519667">
    <property type="component" value="Unassembled WGS sequence"/>
</dbReference>
<reference evidence="1 2" key="1">
    <citation type="submission" date="2021-04" db="EMBL/GenBank/DDBJ databases">
        <title>Pseudomonas boanensis sp. nov., a bacterium isolated from river water used for household purposes in Boane District, Mozambique.</title>
        <authorList>
            <person name="Nicklasson M."/>
            <person name="Martin-Rodriguez A.J."/>
            <person name="Thorell K."/>
            <person name="Neves L."/>
            <person name="Mussagy A."/>
            <person name="Rydberg H.A."/>
            <person name="Hernroth B."/>
            <person name="Svensson-Stadler L."/>
            <person name="Sjoling A."/>
        </authorList>
    </citation>
    <scope>NUCLEOTIDE SEQUENCE [LARGE SCALE GENOMIC DNA]</scope>
    <source>
        <strain evidence="1 2">DB1</strain>
    </source>
</reference>
<organism evidence="1 2">
    <name type="scientific">Metapseudomonas boanensis</name>
    <dbReference type="NCBI Taxonomy" id="2822138"/>
    <lineage>
        <taxon>Bacteria</taxon>
        <taxon>Pseudomonadati</taxon>
        <taxon>Pseudomonadota</taxon>
        <taxon>Gammaproteobacteria</taxon>
        <taxon>Pseudomonadales</taxon>
        <taxon>Pseudomonadaceae</taxon>
        <taxon>Metapseudomonas</taxon>
    </lineage>
</organism>
<protein>
    <recommendedName>
        <fullName evidence="3">Tetratricopeptide repeat protein</fullName>
    </recommendedName>
</protein>
<keyword evidence="2" id="KW-1185">Reference proteome</keyword>
<accession>A0ABS5XI47</accession>
<dbReference type="RefSeq" id="WP_215375789.1">
    <property type="nucleotide sequence ID" value="NZ_JAGTIS010000007.1"/>
</dbReference>
<dbReference type="Gene3D" id="1.25.40.10">
    <property type="entry name" value="Tetratricopeptide repeat domain"/>
    <property type="match status" value="1"/>
</dbReference>
<dbReference type="EMBL" id="JAGTIS010000007">
    <property type="protein sequence ID" value="MBT8767325.1"/>
    <property type="molecule type" value="Genomic_DNA"/>
</dbReference>
<sequence>MKETLLRLFGHDDDRSLLAKLAGRTPLKKHRLDPDKGSNVFKRSTACDNLIKNLLALDAVFNSQDLVCDLAEGQVSAVVLHQEIERARARLEQKLYAYGYWVDRLNSLEAVLSEQPSLEDFALEDRLSVDGQGSTAGKGTPYALRAVQLLERVEEQGRSSLLSPDQLTEKAWALYRLGLSDQAMAAAQQAVEADPEHSEAWMLLAIHCINEKRSADQEVARYEFQREEADPMSGQERWAEEMRDMAEDRRAKALTEHRAVVFPALLYWPRDHENPHRRYRYRENYEQIRNSCIDWLFVLTQPETRCLSTGVDWLRAAEAQGRISPCSWKENPQKHYDRWVGEAGSVRCLSDVETQVAMRICAEMDEWAAQYPNSSPDYYFFQQGWWKSNNHFTKLKLLHVRSVLGLPGYEAARQSFLTDLREVAGWDLLSVILHQPALFHALTWHAAASGLDELMSYFRGLVDAVAKEQQGKFSLLKGNLLRRAYHQAFARAEFSRCLSVAREAQTFLEQASGFAPPELGMDESQSNTLSLKHWKYLELRAAIEIAPESVEAQQALLSVAQPARYFADEGAYLIQEVMDIEFGEDCYVAPYGESILTSGQWLQAVEALLSAGVYADPETKSRARELMAQLTSLVEENSSGWSPDVYCKATD</sequence>
<evidence type="ECO:0000313" key="1">
    <source>
        <dbReference type="EMBL" id="MBT8767325.1"/>
    </source>
</evidence>
<dbReference type="SUPFAM" id="SSF48452">
    <property type="entry name" value="TPR-like"/>
    <property type="match status" value="1"/>
</dbReference>
<comment type="caution">
    <text evidence="1">The sequence shown here is derived from an EMBL/GenBank/DDBJ whole genome shotgun (WGS) entry which is preliminary data.</text>
</comment>
<name>A0ABS5XI47_9GAMM</name>
<proteinExistence type="predicted"/>
<evidence type="ECO:0008006" key="3">
    <source>
        <dbReference type="Google" id="ProtNLM"/>
    </source>
</evidence>
<dbReference type="InterPro" id="IPR011990">
    <property type="entry name" value="TPR-like_helical_dom_sf"/>
</dbReference>
<gene>
    <name evidence="1" type="ORF">J7302_14510</name>
</gene>
<evidence type="ECO:0000313" key="2">
    <source>
        <dbReference type="Proteomes" id="UP001519667"/>
    </source>
</evidence>